<dbReference type="EMBL" id="JX560540">
    <property type="protein sequence ID" value="AGE61471.1"/>
    <property type="molecule type" value="Genomic_DNA"/>
</dbReference>
<dbReference type="GO" id="GO:0006355">
    <property type="term" value="P:regulation of DNA-templated transcription"/>
    <property type="evidence" value="ECO:0007669"/>
    <property type="project" value="InterPro"/>
</dbReference>
<protein>
    <submittedName>
        <fullName evidence="2">LEF-3</fullName>
    </submittedName>
</protein>
<dbReference type="GO" id="GO:0003677">
    <property type="term" value="F:DNA binding"/>
    <property type="evidence" value="ECO:0007669"/>
    <property type="project" value="InterPro"/>
</dbReference>
<evidence type="ECO:0000313" key="2">
    <source>
        <dbReference type="EMBL" id="AGE61471.1"/>
    </source>
</evidence>
<name>T1R009_9ABAC</name>
<feature type="compositionally biased region" description="Acidic residues" evidence="1">
    <location>
        <begin position="29"/>
        <end position="50"/>
    </location>
</feature>
<reference evidence="2" key="1">
    <citation type="journal article" date="2013" name="Genome Announc.">
        <title>Complete Genome Sequences of Five Chrysodeixis chalcites Nucleopolyhedrovirus Genotypes from a Canary Islands Isolate.</title>
        <authorList>
            <person name="Bernal A."/>
            <person name="Williams T."/>
            <person name="Munoz D."/>
            <person name="Caballero P."/>
            <person name="Simon O."/>
        </authorList>
    </citation>
    <scope>NUCLEOTIDE SEQUENCE</scope>
    <source>
        <strain evidence="2">TF1</strain>
    </source>
</reference>
<dbReference type="Pfam" id="PF05847">
    <property type="entry name" value="Baculo_LEF-3"/>
    <property type="match status" value="1"/>
</dbReference>
<evidence type="ECO:0000256" key="1">
    <source>
        <dbReference type="SAM" id="MobiDB-lite"/>
    </source>
</evidence>
<accession>T1R009</accession>
<feature type="compositionally biased region" description="Polar residues" evidence="1">
    <location>
        <begin position="1"/>
        <end position="10"/>
    </location>
</feature>
<feature type="region of interest" description="Disordered" evidence="1">
    <location>
        <begin position="1"/>
        <end position="87"/>
    </location>
</feature>
<sequence length="453" mass="52785">MSIKNMSVTAPSHFDEEEQDENVYNNTTDVEENIDNEVEKVVEDEDEDDEQQRQQQLLLQKQQEKKIKKRKRDQKQNDRAVEDNEEIYGGKRQKIDVNLPLKRSNNKSDAMSISTGSVGSSAGPMRQNRVVGELVARNTLSINNESFYLFKVLIDNVSKEYYGDASQFYAMKLNKKYNLTITYEKKRYYITDFKESSEPDKKVNVKRFVCQKDFDDSEIISVLAKFQFGFKLMENDLYKMIFVVSFTNDFSSRSEGKLYQIECSATLQKISAAFKQSFDNESDLLEFFVNNQNRMINLMRIKCHQSNNNYKSFIIMDITQIERAKDAAMLKEDKNSILSVSRQNKRVIVGKITRVQAEQYGNDRLSISFNLFEQDNNDPLKGTFFCGNNNKGNNEDRLQKLVKIKMDLNQLNDMIAENITEVEFYIVADNVSKNYNIIGVTAYEHEQQQYYSI</sequence>
<organism evidence="2">
    <name type="scientific">Chrysodeixis chalcites nucleopolyhedrovirus</name>
    <dbReference type="NCBI Taxonomy" id="320432"/>
    <lineage>
        <taxon>Viruses</taxon>
        <taxon>Viruses incertae sedis</taxon>
        <taxon>Naldaviricetes</taxon>
        <taxon>Lefavirales</taxon>
        <taxon>Baculoviridae</taxon>
        <taxon>Alphabaculovirus</taxon>
        <taxon>Alphabaculovirus chrychalcites</taxon>
    </lineage>
</organism>
<dbReference type="InterPro" id="IPR008415">
    <property type="entry name" value="Baculo_LEF-3"/>
</dbReference>
<proteinExistence type="predicted"/>